<sequence length="31" mass="3518">MILLFGNPPFKRISCVFSSQIPHLSENHAFS</sequence>
<evidence type="ECO:0000313" key="1">
    <source>
        <dbReference type="EMBL" id="EPP34976.1"/>
    </source>
</evidence>
<dbReference type="Proteomes" id="UP000016200">
    <property type="component" value="Unassembled WGS sequence"/>
</dbReference>
<protein>
    <submittedName>
        <fullName evidence="1">Uncharacterized protein</fullName>
    </submittedName>
</protein>
<dbReference type="HOGENOM" id="CLU_131228_5_3_0"/>
<proteinExistence type="predicted"/>
<gene>
    <name evidence="1" type="ORF">CP10139811_1617</name>
</gene>
<evidence type="ECO:0000313" key="2">
    <source>
        <dbReference type="Proteomes" id="UP000016200"/>
    </source>
</evidence>
<feature type="non-terminal residue" evidence="1">
    <location>
        <position position="31"/>
    </location>
</feature>
<reference evidence="1 2" key="1">
    <citation type="submission" date="2013-04" db="EMBL/GenBank/DDBJ databases">
        <title>Genome sequence of Chlamydia psittaci 10-1398/11.</title>
        <authorList>
            <person name="Huot-Creasy H."/>
            <person name="McCracken C.L."/>
            <person name="Humphries M."/>
            <person name="Sachse K."/>
            <person name="Laroucau K."/>
            <person name="Bavoil P."/>
            <person name="Myers G.S."/>
        </authorList>
    </citation>
    <scope>NUCLEOTIDE SEQUENCE [LARGE SCALE GENOMIC DNA]</scope>
    <source>
        <strain evidence="1 2">10_1398_11</strain>
    </source>
</reference>
<name>S7KFL6_9CHLA</name>
<accession>S7KFL6</accession>
<organism evidence="1 2">
    <name type="scientific">Chlamydia ibidis</name>
    <dbReference type="NCBI Taxonomy" id="1405396"/>
    <lineage>
        <taxon>Bacteria</taxon>
        <taxon>Pseudomonadati</taxon>
        <taxon>Chlamydiota</taxon>
        <taxon>Chlamydiia</taxon>
        <taxon>Chlamydiales</taxon>
        <taxon>Chlamydiaceae</taxon>
        <taxon>Chlamydia/Chlamydophila group</taxon>
        <taxon>Chlamydia</taxon>
    </lineage>
</organism>
<comment type="caution">
    <text evidence="1">The sequence shown here is derived from an EMBL/GenBank/DDBJ whole genome shotgun (WGS) entry which is preliminary data.</text>
</comment>
<dbReference type="AlphaFoldDB" id="S7KFL6"/>
<dbReference type="EMBL" id="ATNB01000128">
    <property type="protein sequence ID" value="EPP34976.1"/>
    <property type="molecule type" value="Genomic_DNA"/>
</dbReference>